<feature type="transmembrane region" description="Helical" evidence="1">
    <location>
        <begin position="128"/>
        <end position="146"/>
    </location>
</feature>
<dbReference type="EMBL" id="JABBNB010000024">
    <property type="protein sequence ID" value="NMO03504.1"/>
    <property type="molecule type" value="Genomic_DNA"/>
</dbReference>
<keyword evidence="3" id="KW-1185">Reference proteome</keyword>
<sequence>MAVWELLISVSDIWMIIIGAVFGIRFIRNHRNYLIGLEWLVMATSGTNFLIYGLIKAGPGTPIYHLAFFFDAFSRSIGFTLILALGLMKVTHRFHPPKSVDIALFALAAVLGFVLSEYSVQLGTAGKAFMLFTALAVSGFLFYFAARLWAIGERTHSIWIGVATVLNIVIASIYDFWHIPGDDANHTIFYTFALFTWGLAMMVVYYGYTAFDAHNKRVDALDSAAADRERSALR</sequence>
<feature type="transmembrane region" description="Helical" evidence="1">
    <location>
        <begin position="67"/>
        <end position="87"/>
    </location>
</feature>
<accession>A0A848KXM7</accession>
<feature type="transmembrane region" description="Helical" evidence="1">
    <location>
        <begin position="189"/>
        <end position="208"/>
    </location>
</feature>
<proteinExistence type="predicted"/>
<reference evidence="2 3" key="1">
    <citation type="submission" date="2020-04" db="EMBL/GenBank/DDBJ databases">
        <title>Gordonia sp. nov. TBRC 11910.</title>
        <authorList>
            <person name="Suriyachadkun C."/>
        </authorList>
    </citation>
    <scope>NUCLEOTIDE SEQUENCE [LARGE SCALE GENOMIC DNA]</scope>
    <source>
        <strain evidence="2 3">TBRC 11910</strain>
    </source>
</reference>
<keyword evidence="1" id="KW-0812">Transmembrane</keyword>
<gene>
    <name evidence="2" type="ORF">HH308_20010</name>
</gene>
<evidence type="ECO:0000256" key="1">
    <source>
        <dbReference type="SAM" id="Phobius"/>
    </source>
</evidence>
<evidence type="ECO:0000313" key="3">
    <source>
        <dbReference type="Proteomes" id="UP000550729"/>
    </source>
</evidence>
<dbReference type="Proteomes" id="UP000550729">
    <property type="component" value="Unassembled WGS sequence"/>
</dbReference>
<name>A0A848KXM7_9ACTN</name>
<organism evidence="2 3">
    <name type="scientific">Gordonia asplenii</name>
    <dbReference type="NCBI Taxonomy" id="2725283"/>
    <lineage>
        <taxon>Bacteria</taxon>
        <taxon>Bacillati</taxon>
        <taxon>Actinomycetota</taxon>
        <taxon>Actinomycetes</taxon>
        <taxon>Mycobacteriales</taxon>
        <taxon>Gordoniaceae</taxon>
        <taxon>Gordonia</taxon>
    </lineage>
</organism>
<keyword evidence="1" id="KW-0472">Membrane</keyword>
<feature type="transmembrane region" description="Helical" evidence="1">
    <location>
        <begin position="158"/>
        <end position="177"/>
    </location>
</feature>
<dbReference type="AlphaFoldDB" id="A0A848KXM7"/>
<dbReference type="RefSeq" id="WP_170196013.1">
    <property type="nucleotide sequence ID" value="NZ_JABBNB010000024.1"/>
</dbReference>
<feature type="transmembrane region" description="Helical" evidence="1">
    <location>
        <begin position="6"/>
        <end position="27"/>
    </location>
</feature>
<feature type="transmembrane region" description="Helical" evidence="1">
    <location>
        <begin position="99"/>
        <end position="116"/>
    </location>
</feature>
<protein>
    <submittedName>
        <fullName evidence="2">Transporter</fullName>
    </submittedName>
</protein>
<evidence type="ECO:0000313" key="2">
    <source>
        <dbReference type="EMBL" id="NMO03504.1"/>
    </source>
</evidence>
<comment type="caution">
    <text evidence="2">The sequence shown here is derived from an EMBL/GenBank/DDBJ whole genome shotgun (WGS) entry which is preliminary data.</text>
</comment>
<feature type="transmembrane region" description="Helical" evidence="1">
    <location>
        <begin position="34"/>
        <end position="55"/>
    </location>
</feature>
<keyword evidence="1" id="KW-1133">Transmembrane helix</keyword>